<dbReference type="InterPro" id="IPR018392">
    <property type="entry name" value="LysM"/>
</dbReference>
<evidence type="ECO:0000256" key="2">
    <source>
        <dbReference type="SAM" id="Phobius"/>
    </source>
</evidence>
<feature type="compositionally biased region" description="Low complexity" evidence="1">
    <location>
        <begin position="340"/>
        <end position="366"/>
    </location>
</feature>
<comment type="caution">
    <text evidence="4">The sequence shown here is derived from an EMBL/GenBank/DDBJ whole genome shotgun (WGS) entry which is preliminary data.</text>
</comment>
<keyword evidence="2" id="KW-0472">Membrane</keyword>
<dbReference type="SUPFAM" id="SSF54106">
    <property type="entry name" value="LysM domain"/>
    <property type="match status" value="1"/>
</dbReference>
<evidence type="ECO:0000256" key="1">
    <source>
        <dbReference type="SAM" id="MobiDB-lite"/>
    </source>
</evidence>
<dbReference type="InterPro" id="IPR036779">
    <property type="entry name" value="LysM_dom_sf"/>
</dbReference>
<organism evidence="4 5">
    <name type="scientific">Enterocloster bolteae</name>
    <dbReference type="NCBI Taxonomy" id="208479"/>
    <lineage>
        <taxon>Bacteria</taxon>
        <taxon>Bacillati</taxon>
        <taxon>Bacillota</taxon>
        <taxon>Clostridia</taxon>
        <taxon>Lachnospirales</taxon>
        <taxon>Lachnospiraceae</taxon>
        <taxon>Enterocloster</taxon>
    </lineage>
</organism>
<dbReference type="CDD" id="cd00118">
    <property type="entry name" value="LysM"/>
    <property type="match status" value="1"/>
</dbReference>
<evidence type="ECO:0000313" key="5">
    <source>
        <dbReference type="Proteomes" id="UP000284543"/>
    </source>
</evidence>
<dbReference type="SMART" id="SM00257">
    <property type="entry name" value="LysM"/>
    <property type="match status" value="1"/>
</dbReference>
<protein>
    <submittedName>
        <fullName evidence="4">LysM peptidoglycan-binding domain-containing protein</fullName>
    </submittedName>
</protein>
<dbReference type="EMBL" id="QRZM01000007">
    <property type="protein sequence ID" value="RGV74598.1"/>
    <property type="molecule type" value="Genomic_DNA"/>
</dbReference>
<keyword evidence="2" id="KW-1133">Transmembrane helix</keyword>
<dbReference type="PROSITE" id="PS51782">
    <property type="entry name" value="LYSM"/>
    <property type="match status" value="1"/>
</dbReference>
<dbReference type="RefSeq" id="WP_118019080.1">
    <property type="nucleotide sequence ID" value="NZ_CAUFHZ010000026.1"/>
</dbReference>
<name>A0A412Z3T4_9FIRM</name>
<feature type="transmembrane region" description="Helical" evidence="2">
    <location>
        <begin position="218"/>
        <end position="241"/>
    </location>
</feature>
<evidence type="ECO:0000313" key="4">
    <source>
        <dbReference type="EMBL" id="RGV74598.1"/>
    </source>
</evidence>
<dbReference type="Pfam" id="PF01476">
    <property type="entry name" value="LysM"/>
    <property type="match status" value="1"/>
</dbReference>
<sequence length="528" mass="56293">MGELYEPFPKLPKNFRQIGERDQVLKLYLEDYVNTYLKRLQPAKGADLRVGLLLGSRETHEDIPFVFVDGALEMDSVTEEGGKVAFTEDAWKKAYQDVEQMFPKRTVQGWFLCAGPGCTLSPLTYWKQHSQYFTGKNQLMYLNCGLEGEEAVYITSSDGFYKLRGYSIYYERNQMMQDYMILRKDVPRAETGVDDKVIQNFKQKMDERRVEAGRHRSTVGVLSGLCSVLAVTVLAGGVAMFNNYQKMHQMESVIASVVPEGNIKDGLMAFTGKGGTENPSGKGWSAADEPDYVIEEASGKVYPTTAPSPENGDEKPSRVTPETLAPSNSGQTGGTGQGSGQTAAADQGSGQSAASGQGSGQTAASDRGSGQTAAPDQGSGQTAASGQGSGQTAAAGQGSGQSAASGQSSSQKGGTGQENGQTSGKGESQTDSAQKKNEQTESGNSQAAAQTKAPADDSTLPPTGGRGEADDQTVSSASYKVYTVADGETLYGICFKLYHNLQHIDEICRVNSLTDENSIFAGQKLLIP</sequence>
<feature type="compositionally biased region" description="Polar residues" evidence="1">
    <location>
        <begin position="418"/>
        <end position="432"/>
    </location>
</feature>
<evidence type="ECO:0000259" key="3">
    <source>
        <dbReference type="PROSITE" id="PS51782"/>
    </source>
</evidence>
<dbReference type="Proteomes" id="UP000284543">
    <property type="component" value="Unassembled WGS sequence"/>
</dbReference>
<keyword evidence="2" id="KW-0812">Transmembrane</keyword>
<accession>A0A412Z3T4</accession>
<feature type="domain" description="LysM" evidence="3">
    <location>
        <begin position="480"/>
        <end position="527"/>
    </location>
</feature>
<dbReference type="AlphaFoldDB" id="A0A412Z3T4"/>
<dbReference type="Gene3D" id="3.10.350.10">
    <property type="entry name" value="LysM domain"/>
    <property type="match status" value="1"/>
</dbReference>
<reference evidence="4 5" key="1">
    <citation type="submission" date="2018-08" db="EMBL/GenBank/DDBJ databases">
        <title>A genome reference for cultivated species of the human gut microbiota.</title>
        <authorList>
            <person name="Zou Y."/>
            <person name="Xue W."/>
            <person name="Luo G."/>
        </authorList>
    </citation>
    <scope>NUCLEOTIDE SEQUENCE [LARGE SCALE GENOMIC DNA]</scope>
    <source>
        <strain evidence="4 5">AF14-18</strain>
    </source>
</reference>
<feature type="compositionally biased region" description="Polar residues" evidence="1">
    <location>
        <begin position="440"/>
        <end position="449"/>
    </location>
</feature>
<gene>
    <name evidence="4" type="ORF">DWW02_18260</name>
</gene>
<feature type="region of interest" description="Disordered" evidence="1">
    <location>
        <begin position="301"/>
        <end position="473"/>
    </location>
</feature>
<proteinExistence type="predicted"/>
<feature type="compositionally biased region" description="Low complexity" evidence="1">
    <location>
        <begin position="377"/>
        <end position="412"/>
    </location>
</feature>